<evidence type="ECO:0000313" key="1">
    <source>
        <dbReference type="EMBL" id="MBW0547610.1"/>
    </source>
</evidence>
<proteinExistence type="predicted"/>
<accession>A0A9Q3P1N9</accession>
<evidence type="ECO:0000313" key="2">
    <source>
        <dbReference type="Proteomes" id="UP000765509"/>
    </source>
</evidence>
<dbReference type="EMBL" id="AVOT02052686">
    <property type="protein sequence ID" value="MBW0547610.1"/>
    <property type="molecule type" value="Genomic_DNA"/>
</dbReference>
<dbReference type="Proteomes" id="UP000765509">
    <property type="component" value="Unassembled WGS sequence"/>
</dbReference>
<keyword evidence="2" id="KW-1185">Reference proteome</keyword>
<name>A0A9Q3P1N9_9BASI</name>
<organism evidence="1 2">
    <name type="scientific">Austropuccinia psidii MF-1</name>
    <dbReference type="NCBI Taxonomy" id="1389203"/>
    <lineage>
        <taxon>Eukaryota</taxon>
        <taxon>Fungi</taxon>
        <taxon>Dikarya</taxon>
        <taxon>Basidiomycota</taxon>
        <taxon>Pucciniomycotina</taxon>
        <taxon>Pucciniomycetes</taxon>
        <taxon>Pucciniales</taxon>
        <taxon>Sphaerophragmiaceae</taxon>
        <taxon>Austropuccinia</taxon>
    </lineage>
</organism>
<dbReference type="OrthoDB" id="2507294at2759"/>
<reference evidence="1" key="1">
    <citation type="submission" date="2021-03" db="EMBL/GenBank/DDBJ databases">
        <title>Draft genome sequence of rust myrtle Austropuccinia psidii MF-1, a brazilian biotype.</title>
        <authorList>
            <person name="Quecine M.C."/>
            <person name="Pachon D.M.R."/>
            <person name="Bonatelli M.L."/>
            <person name="Correr F.H."/>
            <person name="Franceschini L.M."/>
            <person name="Leite T.F."/>
            <person name="Margarido G.R.A."/>
            <person name="Almeida C.A."/>
            <person name="Ferrarezi J.A."/>
            <person name="Labate C.A."/>
        </authorList>
    </citation>
    <scope>NUCLEOTIDE SEQUENCE</scope>
    <source>
        <strain evidence="1">MF-1</strain>
    </source>
</reference>
<dbReference type="AlphaFoldDB" id="A0A9Q3P1N9"/>
<protein>
    <submittedName>
        <fullName evidence="1">Uncharacterized protein</fullName>
    </submittedName>
</protein>
<sequence>MVYQIKTSTWTKSRTWWKTQMIKKWANDAWRFKVERAFQSSKFNADKDRDLPWFCQQKDILIALYLDMSEFMFHRKILRQCGGDLEHVVESRTTEQSSEEDMINILEEVTTRTRIVSSMVNLKTGLNTPWKHSVDENPKENSNKMKYKSADIIRKCHIFQRTTHLDNSCPRKGKINEIDIEKEPDAEEDGDLIEENSDDISSIFCESSEDIENINATFYIMESYSHFPKLGNGQLDLSKIQDTQLMKTKPNRGKGYTAGSACITELIIDDKPTKLLLDQRACCSFVGKFFLETCVQNFEDKLLPIYGIKFNSVSNPMKTLGIFETHIIFPHINENLRITVEAFVMANCSSTHFILGNDYLIMYGIDLYLLLGTISVKNLPFYHLKGKLQ</sequence>
<comment type="caution">
    <text evidence="1">The sequence shown here is derived from an EMBL/GenBank/DDBJ whole genome shotgun (WGS) entry which is preliminary data.</text>
</comment>
<gene>
    <name evidence="1" type="ORF">O181_087325</name>
</gene>